<dbReference type="InterPro" id="IPR035906">
    <property type="entry name" value="MetI-like_sf"/>
</dbReference>
<evidence type="ECO:0000259" key="8">
    <source>
        <dbReference type="PROSITE" id="PS50928"/>
    </source>
</evidence>
<feature type="transmembrane region" description="Helical" evidence="7">
    <location>
        <begin position="245"/>
        <end position="269"/>
    </location>
</feature>
<dbReference type="PROSITE" id="PS50928">
    <property type="entry name" value="ABC_TM1"/>
    <property type="match status" value="1"/>
</dbReference>
<feature type="transmembrane region" description="Helical" evidence="7">
    <location>
        <begin position="12"/>
        <end position="33"/>
    </location>
</feature>
<keyword evidence="9" id="KW-0547">Nucleotide-binding</keyword>
<comment type="similarity">
    <text evidence="7">Belongs to the binding-protein-dependent transport system permease family.</text>
</comment>
<keyword evidence="6 7" id="KW-0472">Membrane</keyword>
<evidence type="ECO:0000313" key="10">
    <source>
        <dbReference type="Proteomes" id="UP000287224"/>
    </source>
</evidence>
<dbReference type="SUPFAM" id="SSF161098">
    <property type="entry name" value="MetI-like"/>
    <property type="match status" value="1"/>
</dbReference>
<accession>A0A401ZLV2</accession>
<feature type="transmembrane region" description="Helical" evidence="7">
    <location>
        <begin position="142"/>
        <end position="159"/>
    </location>
</feature>
<comment type="subcellular location">
    <subcellularLocation>
        <location evidence="1 7">Cell membrane</location>
        <topology evidence="1 7">Multi-pass membrane protein</topology>
    </subcellularLocation>
</comment>
<dbReference type="EMBL" id="BIFQ01000002">
    <property type="protein sequence ID" value="GCE07861.1"/>
    <property type="molecule type" value="Genomic_DNA"/>
</dbReference>
<dbReference type="RefSeq" id="WP_160146128.1">
    <property type="nucleotide sequence ID" value="NZ_BIFQ01000002.1"/>
</dbReference>
<keyword evidence="9" id="KW-0067">ATP-binding</keyword>
<feature type="transmembrane region" description="Helical" evidence="7">
    <location>
        <begin position="198"/>
        <end position="220"/>
    </location>
</feature>
<reference evidence="10" key="1">
    <citation type="submission" date="2018-12" db="EMBL/GenBank/DDBJ databases">
        <title>Tengunoibacter tsumagoiensis gen. nov., sp. nov., Dictyobacter kobayashii sp. nov., D. alpinus sp. nov., and D. joshuensis sp. nov. and description of Dictyobacteraceae fam. nov. within the order Ktedonobacterales isolated from Tengu-no-mugimeshi.</title>
        <authorList>
            <person name="Wang C.M."/>
            <person name="Zheng Y."/>
            <person name="Sakai Y."/>
            <person name="Toyoda A."/>
            <person name="Minakuchi Y."/>
            <person name="Abe K."/>
            <person name="Yokota A."/>
            <person name="Yabe S."/>
        </authorList>
    </citation>
    <scope>NUCLEOTIDE SEQUENCE [LARGE SCALE GENOMIC DNA]</scope>
    <source>
        <strain evidence="10">S-27</strain>
    </source>
</reference>
<name>A0A401ZLV2_9CHLR</name>
<sequence>MPTLSSNRTLRLFITICIALLALVFIFPFYWMIVLATHTQAEAYQFPPPALPGTALIDNFTRLINAFSLGRALANSFFVAGASTLLTLFFCSLAGYAFARFRQAPGYNWLFNGMLATIMIPPTVGLIPWFVEIKTFHWLNTYWPLIVPSMASAFGIFWMRQYIGQTIPDELYDATRVDGCSSWGTYVRVVLPLIVPGLAALGILTFLAVWNNFLIPLIILNDKNLFTMPLALTSLYGLYANDTPAVMLGTTISVLPIIVAFLLGTRYFLAGLTSGAVK</sequence>
<keyword evidence="3" id="KW-1003">Cell membrane</keyword>
<evidence type="ECO:0000256" key="6">
    <source>
        <dbReference type="ARBA" id="ARBA00023136"/>
    </source>
</evidence>
<evidence type="ECO:0000256" key="3">
    <source>
        <dbReference type="ARBA" id="ARBA00022475"/>
    </source>
</evidence>
<dbReference type="GO" id="GO:0005524">
    <property type="term" value="F:ATP binding"/>
    <property type="evidence" value="ECO:0007669"/>
    <property type="project" value="UniProtKB-KW"/>
</dbReference>
<dbReference type="Pfam" id="PF00528">
    <property type="entry name" value="BPD_transp_1"/>
    <property type="match status" value="1"/>
</dbReference>
<evidence type="ECO:0000256" key="1">
    <source>
        <dbReference type="ARBA" id="ARBA00004651"/>
    </source>
</evidence>
<dbReference type="GO" id="GO:0055085">
    <property type="term" value="P:transmembrane transport"/>
    <property type="evidence" value="ECO:0007669"/>
    <property type="project" value="InterPro"/>
</dbReference>
<dbReference type="OrthoDB" id="9771544at2"/>
<dbReference type="CDD" id="cd06261">
    <property type="entry name" value="TM_PBP2"/>
    <property type="match status" value="1"/>
</dbReference>
<dbReference type="PANTHER" id="PTHR43744">
    <property type="entry name" value="ABC TRANSPORTER PERMEASE PROTEIN MG189-RELATED-RELATED"/>
    <property type="match status" value="1"/>
</dbReference>
<dbReference type="PANTHER" id="PTHR43744:SF12">
    <property type="entry name" value="ABC TRANSPORTER PERMEASE PROTEIN MG189-RELATED"/>
    <property type="match status" value="1"/>
</dbReference>
<dbReference type="AlphaFoldDB" id="A0A401ZLV2"/>
<gene>
    <name evidence="9" type="ORF">KDAU_51900</name>
</gene>
<protein>
    <submittedName>
        <fullName evidence="9">Sugar ABC transporter ATP-binding protein</fullName>
    </submittedName>
</protein>
<keyword evidence="10" id="KW-1185">Reference proteome</keyword>
<keyword evidence="4 7" id="KW-0812">Transmembrane</keyword>
<feature type="transmembrane region" description="Helical" evidence="7">
    <location>
        <begin position="77"/>
        <end position="98"/>
    </location>
</feature>
<evidence type="ECO:0000256" key="4">
    <source>
        <dbReference type="ARBA" id="ARBA00022692"/>
    </source>
</evidence>
<evidence type="ECO:0000313" key="9">
    <source>
        <dbReference type="EMBL" id="GCE07861.1"/>
    </source>
</evidence>
<proteinExistence type="inferred from homology"/>
<dbReference type="Gene3D" id="1.10.3720.10">
    <property type="entry name" value="MetI-like"/>
    <property type="match status" value="1"/>
</dbReference>
<keyword evidence="2 7" id="KW-0813">Transport</keyword>
<evidence type="ECO:0000256" key="7">
    <source>
        <dbReference type="RuleBase" id="RU363032"/>
    </source>
</evidence>
<keyword evidence="5 7" id="KW-1133">Transmembrane helix</keyword>
<evidence type="ECO:0000256" key="2">
    <source>
        <dbReference type="ARBA" id="ARBA00022448"/>
    </source>
</evidence>
<evidence type="ECO:0000256" key="5">
    <source>
        <dbReference type="ARBA" id="ARBA00022989"/>
    </source>
</evidence>
<organism evidence="9 10">
    <name type="scientific">Dictyobacter aurantiacus</name>
    <dbReference type="NCBI Taxonomy" id="1936993"/>
    <lineage>
        <taxon>Bacteria</taxon>
        <taxon>Bacillati</taxon>
        <taxon>Chloroflexota</taxon>
        <taxon>Ktedonobacteria</taxon>
        <taxon>Ktedonobacterales</taxon>
        <taxon>Dictyobacteraceae</taxon>
        <taxon>Dictyobacter</taxon>
    </lineage>
</organism>
<feature type="transmembrane region" description="Helical" evidence="7">
    <location>
        <begin position="110"/>
        <end position="130"/>
    </location>
</feature>
<dbReference type="InterPro" id="IPR000515">
    <property type="entry name" value="MetI-like"/>
</dbReference>
<dbReference type="GO" id="GO:0005886">
    <property type="term" value="C:plasma membrane"/>
    <property type="evidence" value="ECO:0007669"/>
    <property type="project" value="UniProtKB-SubCell"/>
</dbReference>
<dbReference type="Proteomes" id="UP000287224">
    <property type="component" value="Unassembled WGS sequence"/>
</dbReference>
<feature type="domain" description="ABC transmembrane type-1" evidence="8">
    <location>
        <begin position="73"/>
        <end position="264"/>
    </location>
</feature>
<comment type="caution">
    <text evidence="9">The sequence shown here is derived from an EMBL/GenBank/DDBJ whole genome shotgun (WGS) entry which is preliminary data.</text>
</comment>